<evidence type="ECO:0000256" key="1">
    <source>
        <dbReference type="SAM" id="Coils"/>
    </source>
</evidence>
<dbReference type="Proteomes" id="UP000287651">
    <property type="component" value="Unassembled WGS sequence"/>
</dbReference>
<feature type="coiled-coil region" evidence="1">
    <location>
        <begin position="28"/>
        <end position="76"/>
    </location>
</feature>
<dbReference type="AlphaFoldDB" id="A0A426XG81"/>
<comment type="caution">
    <text evidence="2">The sequence shown here is derived from an EMBL/GenBank/DDBJ whole genome shotgun (WGS) entry which is preliminary data.</text>
</comment>
<keyword evidence="1" id="KW-0175">Coiled coil</keyword>
<evidence type="ECO:0000313" key="2">
    <source>
        <dbReference type="EMBL" id="RRT38440.1"/>
    </source>
</evidence>
<reference evidence="2 3" key="1">
    <citation type="journal article" date="2014" name="Agronomy (Basel)">
        <title>A Draft Genome Sequence for Ensete ventricosum, the Drought-Tolerant Tree Against Hunger.</title>
        <authorList>
            <person name="Harrison J."/>
            <person name="Moore K.A."/>
            <person name="Paszkiewicz K."/>
            <person name="Jones T."/>
            <person name="Grant M."/>
            <person name="Ambacheew D."/>
            <person name="Muzemil S."/>
            <person name="Studholme D.J."/>
        </authorList>
    </citation>
    <scope>NUCLEOTIDE SEQUENCE [LARGE SCALE GENOMIC DNA]</scope>
</reference>
<organism evidence="2 3">
    <name type="scientific">Ensete ventricosum</name>
    <name type="common">Abyssinian banana</name>
    <name type="synonym">Musa ensete</name>
    <dbReference type="NCBI Taxonomy" id="4639"/>
    <lineage>
        <taxon>Eukaryota</taxon>
        <taxon>Viridiplantae</taxon>
        <taxon>Streptophyta</taxon>
        <taxon>Embryophyta</taxon>
        <taxon>Tracheophyta</taxon>
        <taxon>Spermatophyta</taxon>
        <taxon>Magnoliopsida</taxon>
        <taxon>Liliopsida</taxon>
        <taxon>Zingiberales</taxon>
        <taxon>Musaceae</taxon>
        <taxon>Ensete</taxon>
    </lineage>
</organism>
<protein>
    <submittedName>
        <fullName evidence="2">Uncharacterized protein</fullName>
    </submittedName>
</protein>
<name>A0A426XG81_ENSVE</name>
<proteinExistence type="predicted"/>
<accession>A0A426XG81</accession>
<gene>
    <name evidence="2" type="ORF">B296_00044532</name>
</gene>
<evidence type="ECO:0000313" key="3">
    <source>
        <dbReference type="Proteomes" id="UP000287651"/>
    </source>
</evidence>
<dbReference type="EMBL" id="AMZH03021214">
    <property type="protein sequence ID" value="RRT38440.1"/>
    <property type="molecule type" value="Genomic_DNA"/>
</dbReference>
<sequence>MISLMTNKISVLRAKVQDLKASVGPEVVAAGKKRATDLQTEVERMKAKLREAEQCCKELQKEAEDDHEKMRFMEDELLKLTWDTKALRTELKSMGAKAVAKYKEYLDLAVEEDPFANLPEDVNVQMEAEQLFNGSLPLEN</sequence>